<organism evidence="6 7">
    <name type="scientific">Paraburkholderia tropica</name>
    <dbReference type="NCBI Taxonomy" id="92647"/>
    <lineage>
        <taxon>Bacteria</taxon>
        <taxon>Pseudomonadati</taxon>
        <taxon>Pseudomonadota</taxon>
        <taxon>Betaproteobacteria</taxon>
        <taxon>Burkholderiales</taxon>
        <taxon>Burkholderiaceae</taxon>
        <taxon>Paraburkholderia</taxon>
    </lineage>
</organism>
<dbReference type="InterPro" id="IPR000847">
    <property type="entry name" value="LysR_HTH_N"/>
</dbReference>
<dbReference type="PANTHER" id="PTHR30537">
    <property type="entry name" value="HTH-TYPE TRANSCRIPTIONAL REGULATOR"/>
    <property type="match status" value="1"/>
</dbReference>
<dbReference type="GO" id="GO:0043565">
    <property type="term" value="F:sequence-specific DNA binding"/>
    <property type="evidence" value="ECO:0007669"/>
    <property type="project" value="TreeGrafter"/>
</dbReference>
<comment type="similarity">
    <text evidence="1">Belongs to the LysR transcriptional regulatory family.</text>
</comment>
<dbReference type="InterPro" id="IPR058163">
    <property type="entry name" value="LysR-type_TF_proteobact-type"/>
</dbReference>
<gene>
    <name evidence="6" type="ORF">SAMN05216550_10411</name>
</gene>
<sequence>MRLLIQVVDAGSFTAAARASDMNTGAVSRAVSDLEKRLRTRLLNRSTRRLSLTAAGVRYVERCRAIVTSVDLAEDEASDAHLHPVGTLKVHTYTSIGRRYVLPAIQLYRESYPDVVVQLNCSQQMPDLFDGSCDVAIVAARALPNSDLVGHQIGSTHSVLCASREYLVKRGVPRLPADLRTHDCLTLEVAAPEAGLWVLDGPDGATEVSVNGVLQTNVSELIASGVKRGMGIGILPLFAAVDGLIDGSLVRVLPEFTLQQLNVFAIYPSRHFLDAKIKTWMDCLQSYVPDAIQREEIALLSQENRACAGTA</sequence>
<dbReference type="InterPro" id="IPR036388">
    <property type="entry name" value="WH-like_DNA-bd_sf"/>
</dbReference>
<dbReference type="PANTHER" id="PTHR30537:SF3">
    <property type="entry name" value="TRANSCRIPTIONAL REGULATORY PROTEIN"/>
    <property type="match status" value="1"/>
</dbReference>
<dbReference type="Proteomes" id="UP000183529">
    <property type="component" value="Unassembled WGS sequence"/>
</dbReference>
<dbReference type="CDD" id="cd08422">
    <property type="entry name" value="PBP2_CrgA_like"/>
    <property type="match status" value="1"/>
</dbReference>
<evidence type="ECO:0000313" key="6">
    <source>
        <dbReference type="EMBL" id="SEJ32436.1"/>
    </source>
</evidence>
<dbReference type="GO" id="GO:0006351">
    <property type="term" value="P:DNA-templated transcription"/>
    <property type="evidence" value="ECO:0007669"/>
    <property type="project" value="TreeGrafter"/>
</dbReference>
<dbReference type="FunFam" id="1.10.10.10:FF:000001">
    <property type="entry name" value="LysR family transcriptional regulator"/>
    <property type="match status" value="1"/>
</dbReference>
<dbReference type="EMBL" id="FNZM01000004">
    <property type="protein sequence ID" value="SEJ32436.1"/>
    <property type="molecule type" value="Genomic_DNA"/>
</dbReference>
<dbReference type="SUPFAM" id="SSF53850">
    <property type="entry name" value="Periplasmic binding protein-like II"/>
    <property type="match status" value="1"/>
</dbReference>
<dbReference type="Pfam" id="PF03466">
    <property type="entry name" value="LysR_substrate"/>
    <property type="match status" value="1"/>
</dbReference>
<dbReference type="InterPro" id="IPR005119">
    <property type="entry name" value="LysR_subst-bd"/>
</dbReference>
<feature type="domain" description="HTH lysR-type" evidence="5">
    <location>
        <begin position="1"/>
        <end position="53"/>
    </location>
</feature>
<comment type="caution">
    <text evidence="6">The sequence shown here is derived from an EMBL/GenBank/DDBJ whole genome shotgun (WGS) entry which is preliminary data.</text>
</comment>
<dbReference type="RefSeq" id="WP_244144363.1">
    <property type="nucleotide sequence ID" value="NZ_CADFGN010000007.1"/>
</dbReference>
<dbReference type="GO" id="GO:0003700">
    <property type="term" value="F:DNA-binding transcription factor activity"/>
    <property type="evidence" value="ECO:0007669"/>
    <property type="project" value="InterPro"/>
</dbReference>
<evidence type="ECO:0000313" key="7">
    <source>
        <dbReference type="Proteomes" id="UP000183529"/>
    </source>
</evidence>
<evidence type="ECO:0000256" key="1">
    <source>
        <dbReference type="ARBA" id="ARBA00009437"/>
    </source>
</evidence>
<dbReference type="Pfam" id="PF00126">
    <property type="entry name" value="HTH_1"/>
    <property type="match status" value="1"/>
</dbReference>
<reference evidence="6 7" key="1">
    <citation type="submission" date="2016-10" db="EMBL/GenBank/DDBJ databases">
        <authorList>
            <person name="Varghese N."/>
            <person name="Submissions S."/>
        </authorList>
    </citation>
    <scope>NUCLEOTIDE SEQUENCE [LARGE SCALE GENOMIC DNA]</scope>
    <source>
        <strain evidence="6 7">LMG 22274</strain>
    </source>
</reference>
<dbReference type="SUPFAM" id="SSF46785">
    <property type="entry name" value="Winged helix' DNA-binding domain"/>
    <property type="match status" value="1"/>
</dbReference>
<name>A0AAQ1JT13_9BURK</name>
<evidence type="ECO:0000256" key="3">
    <source>
        <dbReference type="ARBA" id="ARBA00023125"/>
    </source>
</evidence>
<accession>A0AAQ1JT13</accession>
<dbReference type="InterPro" id="IPR036390">
    <property type="entry name" value="WH_DNA-bd_sf"/>
</dbReference>
<evidence type="ECO:0000256" key="4">
    <source>
        <dbReference type="ARBA" id="ARBA00023163"/>
    </source>
</evidence>
<protein>
    <submittedName>
        <fullName evidence="6">DNA-binding transcriptional regulator, LysR family</fullName>
    </submittedName>
</protein>
<keyword evidence="4" id="KW-0804">Transcription</keyword>
<dbReference type="Gene3D" id="1.10.10.10">
    <property type="entry name" value="Winged helix-like DNA-binding domain superfamily/Winged helix DNA-binding domain"/>
    <property type="match status" value="1"/>
</dbReference>
<dbReference type="AlphaFoldDB" id="A0AAQ1JT13"/>
<dbReference type="Gene3D" id="3.40.190.290">
    <property type="match status" value="1"/>
</dbReference>
<keyword evidence="2" id="KW-0805">Transcription regulation</keyword>
<keyword evidence="3 6" id="KW-0238">DNA-binding</keyword>
<evidence type="ECO:0000259" key="5">
    <source>
        <dbReference type="PROSITE" id="PS50931"/>
    </source>
</evidence>
<proteinExistence type="inferred from homology"/>
<dbReference type="PROSITE" id="PS50931">
    <property type="entry name" value="HTH_LYSR"/>
    <property type="match status" value="1"/>
</dbReference>
<evidence type="ECO:0000256" key="2">
    <source>
        <dbReference type="ARBA" id="ARBA00023015"/>
    </source>
</evidence>